<dbReference type="GO" id="GO:0008408">
    <property type="term" value="F:3'-5' exonuclease activity"/>
    <property type="evidence" value="ECO:0007669"/>
    <property type="project" value="InterPro"/>
</dbReference>
<reference evidence="12 13" key="1">
    <citation type="submission" date="2010-11" db="EMBL/GenBank/DDBJ databases">
        <authorList>
            <person name="Durkin A.S."/>
            <person name="Madupu R."/>
            <person name="Torralba M."/>
            <person name="Gillis M."/>
            <person name="Methe B."/>
            <person name="Sutton G."/>
            <person name="Nelson K.E."/>
        </authorList>
    </citation>
    <scope>NUCLEOTIDE SEQUENCE [LARGE SCALE GENOMIC DNA]</scope>
    <source>
        <strain evidence="12 13">UPII 345-E</strain>
    </source>
</reference>
<evidence type="ECO:0000256" key="3">
    <source>
        <dbReference type="ARBA" id="ARBA00012417"/>
    </source>
</evidence>
<comment type="subcellular location">
    <subcellularLocation>
        <location evidence="1">Cytoplasm</location>
    </subcellularLocation>
</comment>
<proteinExistence type="inferred from homology"/>
<comment type="similarity">
    <text evidence="2">Belongs to the DNA polymerase type-C family. DnaE subfamily.</text>
</comment>
<dbReference type="Gene3D" id="3.20.20.140">
    <property type="entry name" value="Metal-dependent hydrolases"/>
    <property type="match status" value="1"/>
</dbReference>
<dbReference type="InterPro" id="IPR011708">
    <property type="entry name" value="DNA_pol3_alpha_NTPase_dom"/>
</dbReference>
<dbReference type="InterPro" id="IPR029460">
    <property type="entry name" value="DNAPol_HHH"/>
</dbReference>
<keyword evidence="7" id="KW-0235">DNA replication</keyword>
<dbReference type="Gene3D" id="1.10.150.870">
    <property type="match status" value="1"/>
</dbReference>
<dbReference type="RefSeq" id="WP_007554675.1">
    <property type="nucleotide sequence ID" value="NZ_AENT01000019.1"/>
</dbReference>
<sequence length="1138" mass="129556">MDSFVHLHSHTEYSLFDGISRIKELVSYVKELGQQAIAITDHGAMYGAVYLYKECMKQGIKPIIGCELYVTADSRFKKGNAFKEKLGHLILLAENNEGYQNLIKICSKAWVEGYYVKPRVDHDLLRKYSKGIIALTSCIGGEIPQAILNGDKEKARKLTEFYIDTFGRNNFFLELQNHGMPEEAIVRQELSLIAKEYNLGLVATNDFHYVRKEDAKSHEIKLCISTGNTLDNPNHFAFANNEFYCKSGEEMKSLLGEFPGAIENTKIIAERCNVKLTFGKHKLPSYDVPCGETAATYLRKLCFDALPKRYPHFNDKEESRLNYELNIINQMGFSDYFLIVMDFIRYAKNKGIPIGPGRGSAAGSIVAYLLDITEIDPLRFDLLFERFLNPERVSMPDIDTDLCYRRRGEIIEYLKSKYGEEQVAQIITFGTLAARAVIRDVGRVMSIPLKEVDRIAKMIPGGPGVTLKSTLESSRDFLNEYENNNTVRTLVEHCIKLEGLSRQSGTHAAGVVICSKPVYEYVPIQLTQDDFIQTQYEKDLDEELGLLKMDLLGLRNLTVIHDTLQMIKENRGITVKMYEIDDSDAKTCNMLCMGDTVGVFQSESDGFTNLLMQLHPERFEDLIPMVALYRPGPLGSGMAEDFINRKHGKTKVDYPHPSLEKILKETYGVILYQEQVMQIASEMGGFTLGQSDLLRRAMGHKEPEILQAQRELFVKGAEGKGIDKSISNHVFDLMVHFAGYGFNKSHSVCYGRIAWETAYLKANFRPEFMASMMTCYIGDINKVNRYIENTRKAGIKVLAPDINKSQAYFSVKGENIIFGLSGIQNVGENAVNHIIESRNKKGDFKDLIDLLERIDSKILNSRACESLIKCGALDCFGYDRSQLLAVLDDAINIAASGRFDRDAGQQNLFAESEIIREIDYPDIEPMSKKEKLHWEKKLLGFYVSGHPLDEYSDMIESFVKSKVFDNNDIDYDGRIVTMCGIVTRVKKTITKKGLSMGYATLEDYDGEFECVIFPSVWENKFQYLVKDKVIKITGRVQADERNLKILVQDIRDMDELKTSRNGGKLHLYVDESHESNYVSRSLTEILQNNHGEIPIYLHLLKEKRVIEMNREYWIDYTDYTESALKKLLGKNAVKYIKK</sequence>
<accession>E4L925</accession>
<evidence type="ECO:0000256" key="10">
    <source>
        <dbReference type="ARBA" id="ARBA00049244"/>
    </source>
</evidence>
<dbReference type="NCBIfam" id="NF005298">
    <property type="entry name" value="PRK06826.1"/>
    <property type="match status" value="1"/>
</dbReference>
<dbReference type="Pfam" id="PF01336">
    <property type="entry name" value="tRNA_anti-codon"/>
    <property type="match status" value="1"/>
</dbReference>
<comment type="catalytic activity">
    <reaction evidence="10">
        <text>DNA(n) + a 2'-deoxyribonucleoside 5'-triphosphate = DNA(n+1) + diphosphate</text>
        <dbReference type="Rhea" id="RHEA:22508"/>
        <dbReference type="Rhea" id="RHEA-COMP:17339"/>
        <dbReference type="Rhea" id="RHEA-COMP:17340"/>
        <dbReference type="ChEBI" id="CHEBI:33019"/>
        <dbReference type="ChEBI" id="CHEBI:61560"/>
        <dbReference type="ChEBI" id="CHEBI:173112"/>
        <dbReference type="EC" id="2.7.7.7"/>
    </reaction>
</comment>
<dbReference type="OrthoDB" id="9803237at2"/>
<evidence type="ECO:0000259" key="11">
    <source>
        <dbReference type="SMART" id="SM00481"/>
    </source>
</evidence>
<evidence type="ECO:0000256" key="2">
    <source>
        <dbReference type="ARBA" id="ARBA00009496"/>
    </source>
</evidence>
<dbReference type="Pfam" id="PF02811">
    <property type="entry name" value="PHP"/>
    <property type="match status" value="1"/>
</dbReference>
<dbReference type="SMART" id="SM00481">
    <property type="entry name" value="POLIIIAc"/>
    <property type="match status" value="1"/>
</dbReference>
<dbReference type="PANTHER" id="PTHR32294:SF0">
    <property type="entry name" value="DNA POLYMERASE III SUBUNIT ALPHA"/>
    <property type="match status" value="1"/>
</dbReference>
<dbReference type="SUPFAM" id="SSF89550">
    <property type="entry name" value="PHP domain-like"/>
    <property type="match status" value="1"/>
</dbReference>
<organism evidence="12 13">
    <name type="scientific">Dialister micraerophilus UPII 345-E</name>
    <dbReference type="NCBI Taxonomy" id="910314"/>
    <lineage>
        <taxon>Bacteria</taxon>
        <taxon>Bacillati</taxon>
        <taxon>Bacillota</taxon>
        <taxon>Negativicutes</taxon>
        <taxon>Veillonellales</taxon>
        <taxon>Veillonellaceae</taxon>
        <taxon>Dialister</taxon>
    </lineage>
</organism>
<dbReference type="GO" id="GO:0005737">
    <property type="term" value="C:cytoplasm"/>
    <property type="evidence" value="ECO:0007669"/>
    <property type="project" value="UniProtKB-SubCell"/>
</dbReference>
<evidence type="ECO:0000256" key="1">
    <source>
        <dbReference type="ARBA" id="ARBA00004496"/>
    </source>
</evidence>
<dbReference type="Gene3D" id="1.10.10.1600">
    <property type="entry name" value="Bacterial DNA polymerase III alpha subunit, thumb domain"/>
    <property type="match status" value="1"/>
</dbReference>
<comment type="function">
    <text evidence="9">DNA polymerase III is a complex, multichain enzyme responsible for most of the replicative synthesis in bacteria. This DNA polymerase also exhibits 3' to 5' exonuclease activity. The alpha chain is the DNA polymerase.</text>
</comment>
<dbReference type="Pfam" id="PF07733">
    <property type="entry name" value="DNA_pol3_alpha"/>
    <property type="match status" value="1"/>
</dbReference>
<gene>
    <name evidence="12" type="ORF">HMPREF9220_0579</name>
</gene>
<dbReference type="InterPro" id="IPR004805">
    <property type="entry name" value="DnaE2/DnaE/PolC"/>
</dbReference>
<dbReference type="Pfam" id="PF17657">
    <property type="entry name" value="DNA_pol3_finger"/>
    <property type="match status" value="1"/>
</dbReference>
<evidence type="ECO:0000256" key="9">
    <source>
        <dbReference type="ARBA" id="ARBA00025611"/>
    </source>
</evidence>
<dbReference type="AlphaFoldDB" id="E4L925"/>
<dbReference type="EMBL" id="AENT01000019">
    <property type="protein sequence ID" value="EFR42717.1"/>
    <property type="molecule type" value="Genomic_DNA"/>
</dbReference>
<dbReference type="InterPro" id="IPR004365">
    <property type="entry name" value="NA-bd_OB_tRNA"/>
</dbReference>
<evidence type="ECO:0000256" key="7">
    <source>
        <dbReference type="ARBA" id="ARBA00022705"/>
    </source>
</evidence>
<keyword evidence="8" id="KW-0239">DNA-directed DNA polymerase</keyword>
<comment type="caution">
    <text evidence="12">The sequence shown here is derived from an EMBL/GenBank/DDBJ whole genome shotgun (WGS) entry which is preliminary data.</text>
</comment>
<dbReference type="eggNOG" id="COG0587">
    <property type="taxonomic scope" value="Bacteria"/>
</dbReference>
<dbReference type="InterPro" id="IPR041931">
    <property type="entry name" value="DNA_pol3_alpha_thumb_dom"/>
</dbReference>
<evidence type="ECO:0000313" key="13">
    <source>
        <dbReference type="Proteomes" id="UP000004594"/>
    </source>
</evidence>
<evidence type="ECO:0000256" key="5">
    <source>
        <dbReference type="ARBA" id="ARBA00022679"/>
    </source>
</evidence>
<dbReference type="CDD" id="cd12113">
    <property type="entry name" value="PHP_PolIIIA_DnaE3"/>
    <property type="match status" value="1"/>
</dbReference>
<keyword evidence="6 12" id="KW-0548">Nucleotidyltransferase</keyword>
<dbReference type="NCBIfam" id="TIGR00594">
    <property type="entry name" value="polc"/>
    <property type="match status" value="1"/>
</dbReference>
<keyword evidence="5 12" id="KW-0808">Transferase</keyword>
<evidence type="ECO:0000256" key="8">
    <source>
        <dbReference type="ARBA" id="ARBA00022932"/>
    </source>
</evidence>
<dbReference type="EC" id="2.7.7.7" evidence="3"/>
<dbReference type="GO" id="GO:0006260">
    <property type="term" value="P:DNA replication"/>
    <property type="evidence" value="ECO:0007669"/>
    <property type="project" value="UniProtKB-KW"/>
</dbReference>
<evidence type="ECO:0000313" key="12">
    <source>
        <dbReference type="EMBL" id="EFR42717.1"/>
    </source>
</evidence>
<name>E4L925_9FIRM</name>
<dbReference type="InterPro" id="IPR004013">
    <property type="entry name" value="PHP_dom"/>
</dbReference>
<dbReference type="GO" id="GO:0003676">
    <property type="term" value="F:nucleic acid binding"/>
    <property type="evidence" value="ECO:0007669"/>
    <property type="project" value="InterPro"/>
</dbReference>
<evidence type="ECO:0000256" key="6">
    <source>
        <dbReference type="ARBA" id="ARBA00022695"/>
    </source>
</evidence>
<dbReference type="InterPro" id="IPR003141">
    <property type="entry name" value="Pol/His_phosphatase_N"/>
</dbReference>
<dbReference type="PANTHER" id="PTHR32294">
    <property type="entry name" value="DNA POLYMERASE III SUBUNIT ALPHA"/>
    <property type="match status" value="1"/>
</dbReference>
<dbReference type="Proteomes" id="UP000004594">
    <property type="component" value="Unassembled WGS sequence"/>
</dbReference>
<dbReference type="InterPro" id="IPR040982">
    <property type="entry name" value="DNA_pol3_finger"/>
</dbReference>
<evidence type="ECO:0000256" key="4">
    <source>
        <dbReference type="ARBA" id="ARBA00019114"/>
    </source>
</evidence>
<feature type="domain" description="Polymerase/histidinol phosphatase N-terminal" evidence="11">
    <location>
        <begin position="5"/>
        <end position="72"/>
    </location>
</feature>
<protein>
    <recommendedName>
        <fullName evidence="4">DNA polymerase III subunit alpha</fullName>
        <ecNumber evidence="3">2.7.7.7</ecNumber>
    </recommendedName>
</protein>
<dbReference type="CDD" id="cd04485">
    <property type="entry name" value="DnaE_OBF"/>
    <property type="match status" value="1"/>
</dbReference>
<dbReference type="Pfam" id="PF14579">
    <property type="entry name" value="HHH_6"/>
    <property type="match status" value="1"/>
</dbReference>
<dbReference type="NCBIfam" id="NF004226">
    <property type="entry name" value="PRK05673.1"/>
    <property type="match status" value="1"/>
</dbReference>
<dbReference type="InterPro" id="IPR016195">
    <property type="entry name" value="Pol/histidinol_Pase-like"/>
</dbReference>
<dbReference type="GO" id="GO:0003887">
    <property type="term" value="F:DNA-directed DNA polymerase activity"/>
    <property type="evidence" value="ECO:0007669"/>
    <property type="project" value="UniProtKB-KW"/>
</dbReference>